<dbReference type="PATRIC" id="fig|1114856.3.peg.4358"/>
<dbReference type="EMBL" id="AOHW01000051">
    <property type="protein sequence ID" value="ELY36433.1"/>
    <property type="molecule type" value="Genomic_DNA"/>
</dbReference>
<evidence type="ECO:0000256" key="1">
    <source>
        <dbReference type="SAM" id="MobiDB-lite"/>
    </source>
</evidence>
<feature type="compositionally biased region" description="Basic and acidic residues" evidence="1">
    <location>
        <begin position="57"/>
        <end position="69"/>
    </location>
</feature>
<reference evidence="2 3" key="1">
    <citation type="journal article" date="2014" name="PLoS Genet.">
        <title>Phylogenetically driven sequencing of extremely halophilic archaea reveals strategies for static and dynamic osmo-response.</title>
        <authorList>
            <person name="Becker E.A."/>
            <person name="Seitzer P.M."/>
            <person name="Tritt A."/>
            <person name="Larsen D."/>
            <person name="Krusor M."/>
            <person name="Yao A.I."/>
            <person name="Wu D."/>
            <person name="Madern D."/>
            <person name="Eisen J.A."/>
            <person name="Darling A.E."/>
            <person name="Facciotti M.T."/>
        </authorList>
    </citation>
    <scope>NUCLEOTIDE SEQUENCE [LARGE SCALE GENOMIC DNA]</scope>
    <source>
        <strain evidence="2 3">GA33</strain>
    </source>
</reference>
<comment type="caution">
    <text evidence="2">The sequence shown here is derived from an EMBL/GenBank/DDBJ whole genome shotgun (WGS) entry which is preliminary data.</text>
</comment>
<evidence type="ECO:0000313" key="2">
    <source>
        <dbReference type="EMBL" id="ELY36433.1"/>
    </source>
</evidence>
<dbReference type="Pfam" id="PF20126">
    <property type="entry name" value="TumE"/>
    <property type="match status" value="1"/>
</dbReference>
<dbReference type="RefSeq" id="WP_006092482.1">
    <property type="nucleotide sequence ID" value="NZ_AOHW01000051.1"/>
</dbReference>
<protein>
    <submittedName>
        <fullName evidence="2">Uncharacterized protein</fullName>
    </submittedName>
</protein>
<sequence length="105" mass="11994">MCGSADDEASPVIRVTKDFGETYAEVRAWDVPESERYPDGLKYSMQYGTADGETIVRYDNFPDHPDAAPHHKHQSDGTVEDVEFVGLEPLFERSQNEVRDYGEHW</sequence>
<dbReference type="InterPro" id="IPR045397">
    <property type="entry name" value="TumE-like"/>
</dbReference>
<gene>
    <name evidence="2" type="ORF">C496_21127</name>
</gene>
<accession>L9VJH9</accession>
<dbReference type="Proteomes" id="UP000011599">
    <property type="component" value="Unassembled WGS sequence"/>
</dbReference>
<organism evidence="2 3">
    <name type="scientific">Natronorubrum tibetense GA33</name>
    <dbReference type="NCBI Taxonomy" id="1114856"/>
    <lineage>
        <taxon>Archaea</taxon>
        <taxon>Methanobacteriati</taxon>
        <taxon>Methanobacteriota</taxon>
        <taxon>Stenosarchaea group</taxon>
        <taxon>Halobacteria</taxon>
        <taxon>Halobacteriales</taxon>
        <taxon>Natrialbaceae</taxon>
        <taxon>Natronorubrum</taxon>
    </lineage>
</organism>
<evidence type="ECO:0000313" key="3">
    <source>
        <dbReference type="Proteomes" id="UP000011599"/>
    </source>
</evidence>
<dbReference type="AlphaFoldDB" id="L9VJH9"/>
<feature type="region of interest" description="Disordered" evidence="1">
    <location>
        <begin position="57"/>
        <end position="77"/>
    </location>
</feature>
<keyword evidence="3" id="KW-1185">Reference proteome</keyword>
<dbReference type="STRING" id="1114856.GCA_000383975_01776"/>
<proteinExistence type="predicted"/>
<dbReference type="eggNOG" id="arCOG06398">
    <property type="taxonomic scope" value="Archaea"/>
</dbReference>
<name>L9VJH9_9EURY</name>